<dbReference type="InterPro" id="IPR008947">
    <property type="entry name" value="PLipase_C/P1_nuclease_dom_sf"/>
</dbReference>
<dbReference type="RefSeq" id="WP_052094431.1">
    <property type="nucleotide sequence ID" value="NZ_KN234754.1"/>
</dbReference>
<keyword evidence="5" id="KW-1015">Disulfide bond</keyword>
<dbReference type="GO" id="GO:0004519">
    <property type="term" value="F:endonuclease activity"/>
    <property type="evidence" value="ECO:0007669"/>
    <property type="project" value="UniProtKB-KW"/>
</dbReference>
<evidence type="ECO:0000256" key="3">
    <source>
        <dbReference type="ARBA" id="ARBA00022759"/>
    </source>
</evidence>
<dbReference type="GO" id="GO:0006308">
    <property type="term" value="P:DNA catabolic process"/>
    <property type="evidence" value="ECO:0007669"/>
    <property type="project" value="InterPro"/>
</dbReference>
<evidence type="ECO:0000256" key="4">
    <source>
        <dbReference type="ARBA" id="ARBA00022801"/>
    </source>
</evidence>
<dbReference type="Proteomes" id="UP000029640">
    <property type="component" value="Unassembled WGS sequence"/>
</dbReference>
<dbReference type="GO" id="GO:0046872">
    <property type="term" value="F:metal ion binding"/>
    <property type="evidence" value="ECO:0007669"/>
    <property type="project" value="UniProtKB-KW"/>
</dbReference>
<keyword evidence="2" id="KW-0479">Metal-binding</keyword>
<keyword evidence="1" id="KW-0540">Nuclease</keyword>
<accession>A0A095VS43</accession>
<protein>
    <submittedName>
        <fullName evidence="8">Endonuclease</fullName>
    </submittedName>
</protein>
<feature type="chain" id="PRO_5001911061" evidence="7">
    <location>
        <begin position="22"/>
        <end position="290"/>
    </location>
</feature>
<dbReference type="CDD" id="cd11010">
    <property type="entry name" value="S1-P1_nuclease"/>
    <property type="match status" value="1"/>
</dbReference>
<proteinExistence type="predicted"/>
<keyword evidence="9" id="KW-1185">Reference proteome</keyword>
<keyword evidence="3 8" id="KW-0255">Endonuclease</keyword>
<reference evidence="8 9" key="1">
    <citation type="journal article" date="2014" name="Genome Announc.">
        <title>Genome Sequence of Gammaproteobacterial Pseudohaliea rubra Type Strain DSM 19751, Isolated from Coastal Seawater of the Mediterranean Sea.</title>
        <authorList>
            <person name="Spring S."/>
            <person name="Fiebig A."/>
            <person name="Riedel T."/>
            <person name="Goker M."/>
            <person name="Klenk H.P."/>
        </authorList>
    </citation>
    <scope>NUCLEOTIDE SEQUENCE [LARGE SCALE GENOMIC DNA]</scope>
    <source>
        <strain evidence="8 9">DSM 19751</strain>
    </source>
</reference>
<dbReference type="AlphaFoldDB" id="A0A095VS43"/>
<evidence type="ECO:0000313" key="9">
    <source>
        <dbReference type="Proteomes" id="UP000029640"/>
    </source>
</evidence>
<organism evidence="8 9">
    <name type="scientific">Pseudohaliea rubra DSM 19751</name>
    <dbReference type="NCBI Taxonomy" id="1265313"/>
    <lineage>
        <taxon>Bacteria</taxon>
        <taxon>Pseudomonadati</taxon>
        <taxon>Pseudomonadota</taxon>
        <taxon>Gammaproteobacteria</taxon>
        <taxon>Cellvibrionales</taxon>
        <taxon>Halieaceae</taxon>
        <taxon>Pseudohaliea</taxon>
    </lineage>
</organism>
<dbReference type="PANTHER" id="PTHR33146">
    <property type="entry name" value="ENDONUCLEASE 4"/>
    <property type="match status" value="1"/>
</dbReference>
<dbReference type="PANTHER" id="PTHR33146:SF26">
    <property type="entry name" value="ENDONUCLEASE 4"/>
    <property type="match status" value="1"/>
</dbReference>
<dbReference type="OrthoDB" id="267579at2"/>
<evidence type="ECO:0000313" key="8">
    <source>
        <dbReference type="EMBL" id="KGE04277.1"/>
    </source>
</evidence>
<dbReference type="HOGENOM" id="CLU_044365_3_0_6"/>
<comment type="caution">
    <text evidence="8">The sequence shown here is derived from an EMBL/GenBank/DDBJ whole genome shotgun (WGS) entry which is preliminary data.</text>
</comment>
<dbReference type="eggNOG" id="ENOG5033BEK">
    <property type="taxonomic scope" value="Bacteria"/>
</dbReference>
<evidence type="ECO:0000256" key="1">
    <source>
        <dbReference type="ARBA" id="ARBA00022722"/>
    </source>
</evidence>
<sequence>MNRLRYTAGVILSLLALPALAWGPQGHRVAGAITEARLSPAATAAVRGILGDEPLAVASTWADRKRSDPVPFWQRQAGAWHYVNVPPGAARYDPRRAPAGGDAYTALAQFHRELADPATLPARRALALRFALHIIQDLHQPLHVGGRDDRGGNGFAVTVNGRRSNLHRLWDSGLLASARKSDGRLQARLEARYAAELDDAWREADPAVWIAESLALSRQSYPATQRIDPGYFERFRPAAERRVAQAGARGAAWLNALYREASEAPVTPASPAGWWQRLKDFLEEIRQRLV</sequence>
<keyword evidence="6" id="KW-0325">Glycoprotein</keyword>
<dbReference type="InterPro" id="IPR003154">
    <property type="entry name" value="S1/P1nuclease"/>
</dbReference>
<dbReference type="SUPFAM" id="SSF48537">
    <property type="entry name" value="Phospholipase C/P1 nuclease"/>
    <property type="match status" value="1"/>
</dbReference>
<keyword evidence="7" id="KW-0732">Signal</keyword>
<dbReference type="STRING" id="1265313.HRUBRA_01141"/>
<dbReference type="GO" id="GO:0003676">
    <property type="term" value="F:nucleic acid binding"/>
    <property type="evidence" value="ECO:0007669"/>
    <property type="project" value="InterPro"/>
</dbReference>
<name>A0A095VS43_9GAMM</name>
<dbReference type="Gene3D" id="1.10.575.10">
    <property type="entry name" value="P1 Nuclease"/>
    <property type="match status" value="1"/>
</dbReference>
<evidence type="ECO:0000256" key="2">
    <source>
        <dbReference type="ARBA" id="ARBA00022723"/>
    </source>
</evidence>
<gene>
    <name evidence="8" type="ORF">HRUBRA_01141</name>
</gene>
<dbReference type="PATRIC" id="fig|1265313.6.peg.1125"/>
<dbReference type="EMBL" id="AUVB01000031">
    <property type="protein sequence ID" value="KGE04277.1"/>
    <property type="molecule type" value="Genomic_DNA"/>
</dbReference>
<keyword evidence="4" id="KW-0378">Hydrolase</keyword>
<dbReference type="Pfam" id="PF02265">
    <property type="entry name" value="S1-P1_nuclease"/>
    <property type="match status" value="1"/>
</dbReference>
<dbReference type="GO" id="GO:0016788">
    <property type="term" value="F:hydrolase activity, acting on ester bonds"/>
    <property type="evidence" value="ECO:0007669"/>
    <property type="project" value="InterPro"/>
</dbReference>
<evidence type="ECO:0000256" key="5">
    <source>
        <dbReference type="ARBA" id="ARBA00023157"/>
    </source>
</evidence>
<evidence type="ECO:0000256" key="7">
    <source>
        <dbReference type="SAM" id="SignalP"/>
    </source>
</evidence>
<feature type="signal peptide" evidence="7">
    <location>
        <begin position="1"/>
        <end position="21"/>
    </location>
</feature>
<evidence type="ECO:0000256" key="6">
    <source>
        <dbReference type="ARBA" id="ARBA00023180"/>
    </source>
</evidence>